<proteinExistence type="predicted"/>
<sequence>ILQKRIKSKSDEKISSKEKISLEKANDWRKIQDMKNDNDKKESNQNWQVSTPKIKQICILDLDLSRSARCKRTLTGHSHVVYSMDYFTFGDEQLLASGSRDMKIFVWNVKNGKLVQEFNDNLGIVYGVKFSPYHYYKYRQCVICSASHDKTICFWDIKQKRKLQIFKGHKREVNDIQFSPYDGGRYLCSVSADLTIRLWDIETSSSLQTFKGHSGVIRCVDFSFRRENRDNVVSSGNEYTICSGSFDSTVRVWDIEKAKELIVFKGHEDYVLSVKYLPYEESCNGCICSASRDRAIRFWDTRSKKEIHTLRGHEGA</sequence>
<dbReference type="Gene3D" id="2.130.10.10">
    <property type="entry name" value="YVTN repeat-like/Quinoprotein amine dehydrogenase"/>
    <property type="match status" value="2"/>
</dbReference>
<organism evidence="4 5">
    <name type="scientific">Reticulomyxa filosa</name>
    <dbReference type="NCBI Taxonomy" id="46433"/>
    <lineage>
        <taxon>Eukaryota</taxon>
        <taxon>Sar</taxon>
        <taxon>Rhizaria</taxon>
        <taxon>Retaria</taxon>
        <taxon>Foraminifera</taxon>
        <taxon>Monothalamids</taxon>
        <taxon>Reticulomyxidae</taxon>
        <taxon>Reticulomyxa</taxon>
    </lineage>
</organism>
<evidence type="ECO:0000313" key="4">
    <source>
        <dbReference type="EMBL" id="ETO33086.1"/>
    </source>
</evidence>
<dbReference type="PANTHER" id="PTHR22847">
    <property type="entry name" value="WD40 REPEAT PROTEIN"/>
    <property type="match status" value="1"/>
</dbReference>
<feature type="non-terminal residue" evidence="4">
    <location>
        <position position="316"/>
    </location>
</feature>
<feature type="repeat" description="WD" evidence="3">
    <location>
        <begin position="264"/>
        <end position="309"/>
    </location>
</feature>
<dbReference type="PROSITE" id="PS50294">
    <property type="entry name" value="WD_REPEATS_REGION"/>
    <property type="match status" value="3"/>
</dbReference>
<dbReference type="PANTHER" id="PTHR22847:SF637">
    <property type="entry name" value="WD REPEAT DOMAIN 5B"/>
    <property type="match status" value="1"/>
</dbReference>
<dbReference type="PROSITE" id="PS50082">
    <property type="entry name" value="WD_REPEATS_2"/>
    <property type="match status" value="4"/>
</dbReference>
<feature type="repeat" description="WD" evidence="3">
    <location>
        <begin position="166"/>
        <end position="209"/>
    </location>
</feature>
<name>X6P4D9_RETFI</name>
<feature type="non-terminal residue" evidence="4">
    <location>
        <position position="1"/>
    </location>
</feature>
<evidence type="ECO:0000313" key="5">
    <source>
        <dbReference type="Proteomes" id="UP000023152"/>
    </source>
</evidence>
<dbReference type="GO" id="GO:1990234">
    <property type="term" value="C:transferase complex"/>
    <property type="evidence" value="ECO:0007669"/>
    <property type="project" value="UniProtKB-ARBA"/>
</dbReference>
<dbReference type="Proteomes" id="UP000023152">
    <property type="component" value="Unassembled WGS sequence"/>
</dbReference>
<dbReference type="PRINTS" id="PR00320">
    <property type="entry name" value="GPROTEINBRPT"/>
</dbReference>
<gene>
    <name evidence="4" type="ORF">RFI_04021</name>
</gene>
<evidence type="ECO:0000256" key="2">
    <source>
        <dbReference type="ARBA" id="ARBA00022737"/>
    </source>
</evidence>
<protein>
    <submittedName>
        <fullName evidence="4">Uncharacterized protein</fullName>
    </submittedName>
</protein>
<dbReference type="PROSITE" id="PS00678">
    <property type="entry name" value="WD_REPEATS_1"/>
    <property type="match status" value="4"/>
</dbReference>
<evidence type="ECO:0000256" key="1">
    <source>
        <dbReference type="ARBA" id="ARBA00022574"/>
    </source>
</evidence>
<dbReference type="OrthoDB" id="25131at2759"/>
<dbReference type="InterPro" id="IPR001680">
    <property type="entry name" value="WD40_rpt"/>
</dbReference>
<dbReference type="AlphaFoldDB" id="X6P4D9"/>
<reference evidence="4 5" key="1">
    <citation type="journal article" date="2013" name="Curr. Biol.">
        <title>The Genome of the Foraminiferan Reticulomyxa filosa.</title>
        <authorList>
            <person name="Glockner G."/>
            <person name="Hulsmann N."/>
            <person name="Schleicher M."/>
            <person name="Noegel A.A."/>
            <person name="Eichinger L."/>
            <person name="Gallinger C."/>
            <person name="Pawlowski J."/>
            <person name="Sierra R."/>
            <person name="Euteneuer U."/>
            <person name="Pillet L."/>
            <person name="Moustafa A."/>
            <person name="Platzer M."/>
            <person name="Groth M."/>
            <person name="Szafranski K."/>
            <person name="Schliwa M."/>
        </authorList>
    </citation>
    <scope>NUCLEOTIDE SEQUENCE [LARGE SCALE GENOMIC DNA]</scope>
</reference>
<dbReference type="InterPro" id="IPR019775">
    <property type="entry name" value="WD40_repeat_CS"/>
</dbReference>
<comment type="caution">
    <text evidence="4">The sequence shown here is derived from an EMBL/GenBank/DDBJ whole genome shotgun (WGS) entry which is preliminary data.</text>
</comment>
<dbReference type="InterPro" id="IPR036322">
    <property type="entry name" value="WD40_repeat_dom_sf"/>
</dbReference>
<dbReference type="CDD" id="cd00200">
    <property type="entry name" value="WD40"/>
    <property type="match status" value="1"/>
</dbReference>
<keyword evidence="1 3" id="KW-0853">WD repeat</keyword>
<evidence type="ECO:0000256" key="3">
    <source>
        <dbReference type="PROSITE-ProRule" id="PRU00221"/>
    </source>
</evidence>
<dbReference type="InterPro" id="IPR020472">
    <property type="entry name" value="WD40_PAC1"/>
</dbReference>
<dbReference type="InterPro" id="IPR015943">
    <property type="entry name" value="WD40/YVTN_repeat-like_dom_sf"/>
</dbReference>
<feature type="repeat" description="WD" evidence="3">
    <location>
        <begin position="241"/>
        <end position="263"/>
    </location>
</feature>
<dbReference type="Pfam" id="PF00400">
    <property type="entry name" value="WD40"/>
    <property type="match status" value="5"/>
</dbReference>
<keyword evidence="5" id="KW-1185">Reference proteome</keyword>
<dbReference type="SUPFAM" id="SSF50978">
    <property type="entry name" value="WD40 repeat-like"/>
    <property type="match status" value="1"/>
</dbReference>
<keyword evidence="2" id="KW-0677">Repeat</keyword>
<dbReference type="SMART" id="SM00320">
    <property type="entry name" value="WD40"/>
    <property type="match status" value="5"/>
</dbReference>
<feature type="repeat" description="WD" evidence="3">
    <location>
        <begin position="74"/>
        <end position="117"/>
    </location>
</feature>
<accession>X6P4D9</accession>
<dbReference type="EMBL" id="ASPP01003692">
    <property type="protein sequence ID" value="ETO33086.1"/>
    <property type="molecule type" value="Genomic_DNA"/>
</dbReference>